<proteinExistence type="predicted"/>
<feature type="compositionally biased region" description="Basic and acidic residues" evidence="1">
    <location>
        <begin position="69"/>
        <end position="81"/>
    </location>
</feature>
<dbReference type="AlphaFoldDB" id="A0AAD2FVB0"/>
<gene>
    <name evidence="2" type="ORF">CYCCA115_LOCUS14741</name>
</gene>
<comment type="caution">
    <text evidence="2">The sequence shown here is derived from an EMBL/GenBank/DDBJ whole genome shotgun (WGS) entry which is preliminary data.</text>
</comment>
<protein>
    <submittedName>
        <fullName evidence="2">Uncharacterized protein</fullName>
    </submittedName>
</protein>
<evidence type="ECO:0000313" key="3">
    <source>
        <dbReference type="Proteomes" id="UP001295423"/>
    </source>
</evidence>
<dbReference type="EMBL" id="CAKOGP040001858">
    <property type="protein sequence ID" value="CAJ1954146.1"/>
    <property type="molecule type" value="Genomic_DNA"/>
</dbReference>
<evidence type="ECO:0000256" key="1">
    <source>
        <dbReference type="SAM" id="MobiDB-lite"/>
    </source>
</evidence>
<feature type="region of interest" description="Disordered" evidence="1">
    <location>
        <begin position="1"/>
        <end position="43"/>
    </location>
</feature>
<feature type="compositionally biased region" description="Low complexity" evidence="1">
    <location>
        <begin position="27"/>
        <end position="36"/>
    </location>
</feature>
<feature type="compositionally biased region" description="Polar residues" evidence="1">
    <location>
        <begin position="1"/>
        <end position="12"/>
    </location>
</feature>
<reference evidence="2" key="1">
    <citation type="submission" date="2023-08" db="EMBL/GenBank/DDBJ databases">
        <authorList>
            <person name="Audoor S."/>
            <person name="Bilcke G."/>
        </authorList>
    </citation>
    <scope>NUCLEOTIDE SEQUENCE</scope>
</reference>
<keyword evidence="3" id="KW-1185">Reference proteome</keyword>
<feature type="region of interest" description="Disordered" evidence="1">
    <location>
        <begin position="62"/>
        <end position="81"/>
    </location>
</feature>
<sequence>MPCFQSHSIPLTSISSGMSPPPPPFRLPSNIPTSEGNGEESERRRLLAIIDAALAILEEDIFDDNGTEESQRHAKSLDFAK</sequence>
<dbReference type="Proteomes" id="UP001295423">
    <property type="component" value="Unassembled WGS sequence"/>
</dbReference>
<name>A0AAD2FVB0_9STRA</name>
<evidence type="ECO:0000313" key="2">
    <source>
        <dbReference type="EMBL" id="CAJ1954146.1"/>
    </source>
</evidence>
<organism evidence="2 3">
    <name type="scientific">Cylindrotheca closterium</name>
    <dbReference type="NCBI Taxonomy" id="2856"/>
    <lineage>
        <taxon>Eukaryota</taxon>
        <taxon>Sar</taxon>
        <taxon>Stramenopiles</taxon>
        <taxon>Ochrophyta</taxon>
        <taxon>Bacillariophyta</taxon>
        <taxon>Bacillariophyceae</taxon>
        <taxon>Bacillariophycidae</taxon>
        <taxon>Bacillariales</taxon>
        <taxon>Bacillariaceae</taxon>
        <taxon>Cylindrotheca</taxon>
    </lineage>
</organism>
<accession>A0AAD2FVB0</accession>